<sequence>MATVLVVDDSPTEMHKLVGLLEKNGYAVLSAESGEQGVTVAESEQPDAILMDIVLPGLNGFQATRQLNKTRETEHIPVVMVTTKDQETDRVWGMRQGAKAYLTKPVSEQNLIDVLKEVIS</sequence>
<organism evidence="3">
    <name type="scientific">marine sediment metagenome</name>
    <dbReference type="NCBI Taxonomy" id="412755"/>
    <lineage>
        <taxon>unclassified sequences</taxon>
        <taxon>metagenomes</taxon>
        <taxon>ecological metagenomes</taxon>
    </lineage>
</organism>
<feature type="domain" description="Response regulatory" evidence="2">
    <location>
        <begin position="3"/>
        <end position="119"/>
    </location>
</feature>
<dbReference type="AlphaFoldDB" id="A0A0F9E7R6"/>
<reference evidence="3" key="1">
    <citation type="journal article" date="2015" name="Nature">
        <title>Complex archaea that bridge the gap between prokaryotes and eukaryotes.</title>
        <authorList>
            <person name="Spang A."/>
            <person name="Saw J.H."/>
            <person name="Jorgensen S.L."/>
            <person name="Zaremba-Niedzwiedzka K."/>
            <person name="Martijn J."/>
            <person name="Lind A.E."/>
            <person name="van Eijk R."/>
            <person name="Schleper C."/>
            <person name="Guy L."/>
            <person name="Ettema T.J."/>
        </authorList>
    </citation>
    <scope>NUCLEOTIDE SEQUENCE</scope>
</reference>
<keyword evidence="1" id="KW-0597">Phosphoprotein</keyword>
<dbReference type="PANTHER" id="PTHR44591">
    <property type="entry name" value="STRESS RESPONSE REGULATOR PROTEIN 1"/>
    <property type="match status" value="1"/>
</dbReference>
<dbReference type="PANTHER" id="PTHR44591:SF20">
    <property type="entry name" value="PROTEIN PILH"/>
    <property type="match status" value="1"/>
</dbReference>
<name>A0A0F9E7R6_9ZZZZ</name>
<evidence type="ECO:0000256" key="1">
    <source>
        <dbReference type="ARBA" id="ARBA00022553"/>
    </source>
</evidence>
<dbReference type="SUPFAM" id="SSF52172">
    <property type="entry name" value="CheY-like"/>
    <property type="match status" value="1"/>
</dbReference>
<dbReference type="Pfam" id="PF00072">
    <property type="entry name" value="Response_reg"/>
    <property type="match status" value="1"/>
</dbReference>
<accession>A0A0F9E7R6</accession>
<evidence type="ECO:0000259" key="2">
    <source>
        <dbReference type="PROSITE" id="PS50110"/>
    </source>
</evidence>
<dbReference type="EMBL" id="LAZR01038231">
    <property type="protein sequence ID" value="KKL20093.1"/>
    <property type="molecule type" value="Genomic_DNA"/>
</dbReference>
<dbReference type="Gene3D" id="3.40.50.2300">
    <property type="match status" value="1"/>
</dbReference>
<dbReference type="InterPro" id="IPR001789">
    <property type="entry name" value="Sig_transdc_resp-reg_receiver"/>
</dbReference>
<comment type="caution">
    <text evidence="3">The sequence shown here is derived from an EMBL/GenBank/DDBJ whole genome shotgun (WGS) entry which is preliminary data.</text>
</comment>
<dbReference type="SMART" id="SM00448">
    <property type="entry name" value="REC"/>
    <property type="match status" value="1"/>
</dbReference>
<dbReference type="GO" id="GO:0000160">
    <property type="term" value="P:phosphorelay signal transduction system"/>
    <property type="evidence" value="ECO:0007669"/>
    <property type="project" value="InterPro"/>
</dbReference>
<dbReference type="PROSITE" id="PS50110">
    <property type="entry name" value="RESPONSE_REGULATORY"/>
    <property type="match status" value="1"/>
</dbReference>
<dbReference type="InterPro" id="IPR011006">
    <property type="entry name" value="CheY-like_superfamily"/>
</dbReference>
<proteinExistence type="predicted"/>
<evidence type="ECO:0000313" key="3">
    <source>
        <dbReference type="EMBL" id="KKL20093.1"/>
    </source>
</evidence>
<dbReference type="InterPro" id="IPR050595">
    <property type="entry name" value="Bact_response_regulator"/>
</dbReference>
<protein>
    <recommendedName>
        <fullName evidence="2">Response regulatory domain-containing protein</fullName>
    </recommendedName>
</protein>
<gene>
    <name evidence="3" type="ORF">LCGC14_2458900</name>
</gene>